<protein>
    <submittedName>
        <fullName evidence="5">AraC-like DNA-binding protein</fullName>
    </submittedName>
</protein>
<keyword evidence="3" id="KW-0804">Transcription</keyword>
<keyword evidence="6" id="KW-1185">Reference proteome</keyword>
<proteinExistence type="predicted"/>
<dbReference type="Gene3D" id="1.10.10.60">
    <property type="entry name" value="Homeodomain-like"/>
    <property type="match status" value="1"/>
</dbReference>
<evidence type="ECO:0000256" key="2">
    <source>
        <dbReference type="ARBA" id="ARBA00023125"/>
    </source>
</evidence>
<keyword evidence="2" id="KW-0238">DNA-binding</keyword>
<dbReference type="Proteomes" id="UP000533637">
    <property type="component" value="Unassembled WGS sequence"/>
</dbReference>
<dbReference type="RefSeq" id="WP_075557298.1">
    <property type="nucleotide sequence ID" value="NZ_BMPB01000008.1"/>
</dbReference>
<dbReference type="InterPro" id="IPR009057">
    <property type="entry name" value="Homeodomain-like_sf"/>
</dbReference>
<feature type="domain" description="HTH araC/xylS-type" evidence="4">
    <location>
        <begin position="193"/>
        <end position="291"/>
    </location>
</feature>
<dbReference type="SMART" id="SM00342">
    <property type="entry name" value="HTH_ARAC"/>
    <property type="match status" value="1"/>
</dbReference>
<dbReference type="InterPro" id="IPR018060">
    <property type="entry name" value="HTH_AraC"/>
</dbReference>
<dbReference type="SUPFAM" id="SSF46689">
    <property type="entry name" value="Homeodomain-like"/>
    <property type="match status" value="1"/>
</dbReference>
<dbReference type="PANTHER" id="PTHR43280:SF32">
    <property type="entry name" value="TRANSCRIPTIONAL REGULATORY PROTEIN"/>
    <property type="match status" value="1"/>
</dbReference>
<comment type="caution">
    <text evidence="5">The sequence shown here is derived from an EMBL/GenBank/DDBJ whole genome shotgun (WGS) entry which is preliminary data.</text>
</comment>
<evidence type="ECO:0000313" key="6">
    <source>
        <dbReference type="Proteomes" id="UP000533637"/>
    </source>
</evidence>
<sequence length="295" mass="34514">MNPLSLEELFPMFPPACVLTDRVLLVPSSEFGRLKEHYIERTRAFILVCKGCLVLQLNGRRYEMREHTLLDMLDGITIQILNTSTDIRAYCLFINYKFASESLKNLKPGPLTYMLDIMDAPILSFSPEENHILENQMLLLQDCLRNTDNYYRTELARTYFKSLMLELGNLLFKHRAPADETPSTIEKKELVMLDFMKLVWQHFKTEHNVDFYADKLCISTKHLSRIIKDQMGKTPHAVISEEIFHMAMTLLEDDRIPVRQIAEILHFSDQAAFCKFFKKYKDISPMAYRKKIATE</sequence>
<keyword evidence="1" id="KW-0805">Transcription regulation</keyword>
<evidence type="ECO:0000256" key="3">
    <source>
        <dbReference type="ARBA" id="ARBA00023163"/>
    </source>
</evidence>
<gene>
    <name evidence="5" type="ORF">GGQ57_003614</name>
</gene>
<organism evidence="5 6">
    <name type="scientific">Parabacteroides faecis</name>
    <dbReference type="NCBI Taxonomy" id="1217282"/>
    <lineage>
        <taxon>Bacteria</taxon>
        <taxon>Pseudomonadati</taxon>
        <taxon>Bacteroidota</taxon>
        <taxon>Bacteroidia</taxon>
        <taxon>Bacteroidales</taxon>
        <taxon>Tannerellaceae</taxon>
        <taxon>Parabacteroides</taxon>
    </lineage>
</organism>
<accession>A0ABR6KSC5</accession>
<dbReference type="EMBL" id="JACHOC010000007">
    <property type="protein sequence ID" value="MBB4623698.1"/>
    <property type="molecule type" value="Genomic_DNA"/>
</dbReference>
<evidence type="ECO:0000256" key="1">
    <source>
        <dbReference type="ARBA" id="ARBA00023015"/>
    </source>
</evidence>
<dbReference type="PROSITE" id="PS01124">
    <property type="entry name" value="HTH_ARAC_FAMILY_2"/>
    <property type="match status" value="1"/>
</dbReference>
<evidence type="ECO:0000313" key="5">
    <source>
        <dbReference type="EMBL" id="MBB4623698.1"/>
    </source>
</evidence>
<name>A0ABR6KSC5_9BACT</name>
<evidence type="ECO:0000259" key="4">
    <source>
        <dbReference type="PROSITE" id="PS01124"/>
    </source>
</evidence>
<dbReference type="PANTHER" id="PTHR43280">
    <property type="entry name" value="ARAC-FAMILY TRANSCRIPTIONAL REGULATOR"/>
    <property type="match status" value="1"/>
</dbReference>
<dbReference type="Pfam" id="PF12833">
    <property type="entry name" value="HTH_18"/>
    <property type="match status" value="1"/>
</dbReference>
<reference evidence="5 6" key="1">
    <citation type="submission" date="2020-08" db="EMBL/GenBank/DDBJ databases">
        <title>Genomic Encyclopedia of Type Strains, Phase IV (KMG-IV): sequencing the most valuable type-strain genomes for metagenomic binning, comparative biology and taxonomic classification.</title>
        <authorList>
            <person name="Goeker M."/>
        </authorList>
    </citation>
    <scope>NUCLEOTIDE SEQUENCE [LARGE SCALE GENOMIC DNA]</scope>
    <source>
        <strain evidence="5 6">DSM 102983</strain>
    </source>
</reference>